<dbReference type="GO" id="GO:0005829">
    <property type="term" value="C:cytosol"/>
    <property type="evidence" value="ECO:0007669"/>
    <property type="project" value="TreeGrafter"/>
</dbReference>
<dbReference type="Gene3D" id="2.60.120.370">
    <property type="entry name" value="YhcH/YjgK/YiaL"/>
    <property type="match status" value="1"/>
</dbReference>
<protein>
    <submittedName>
        <fullName evidence="1">Toxin-antitoxin biofilm protein TabA</fullName>
    </submittedName>
</protein>
<dbReference type="SUPFAM" id="SSF51197">
    <property type="entry name" value="Clavaminate synthase-like"/>
    <property type="match status" value="1"/>
</dbReference>
<dbReference type="NCBIfam" id="TIGR00022">
    <property type="entry name" value="YhcH/YjgK/YiaL family protein"/>
    <property type="match status" value="1"/>
</dbReference>
<proteinExistence type="predicted"/>
<dbReference type="Proteomes" id="UP000485562">
    <property type="component" value="Unassembled WGS sequence"/>
</dbReference>
<dbReference type="PANTHER" id="PTHR34986:SF1">
    <property type="entry name" value="PROTEIN YIAL"/>
    <property type="match status" value="1"/>
</dbReference>
<dbReference type="InterPro" id="IPR037012">
    <property type="entry name" value="NanQ/TabA/YiaL_sf"/>
</dbReference>
<organism evidence="1">
    <name type="scientific">candidate division TA06 bacterium ADurb.Bin131</name>
    <dbReference type="NCBI Taxonomy" id="1852827"/>
    <lineage>
        <taxon>Bacteria</taxon>
        <taxon>Bacteria division TA06</taxon>
    </lineage>
</organism>
<dbReference type="EMBL" id="MWDQ01000153">
    <property type="protein sequence ID" value="OQB71619.1"/>
    <property type="molecule type" value="Genomic_DNA"/>
</dbReference>
<dbReference type="InterPro" id="IPR004375">
    <property type="entry name" value="NanQ/TabA/YiaL"/>
</dbReference>
<accession>A0A1V6C3W4</accession>
<comment type="caution">
    <text evidence="1">The sequence shown here is derived from an EMBL/GenBank/DDBJ whole genome shotgun (WGS) entry which is preliminary data.</text>
</comment>
<evidence type="ECO:0000313" key="1">
    <source>
        <dbReference type="EMBL" id="OQB71619.1"/>
    </source>
</evidence>
<dbReference type="Pfam" id="PF04074">
    <property type="entry name" value="DUF386"/>
    <property type="match status" value="1"/>
</dbReference>
<sequence>MIIDKLENFKIYRGINKKFLSAFDFIMNCKKIQINDGKYEIEGNKVFALVQMYYTQPSDKLVWEAHRKYIDFQYVLKGTENIGYSHISNMQPISGYIDADDYMLFSGEGSYLKLKEDFFAIFFPDDCHKVRIIEDGISKVKKIVVKISVDTLSNFLPYGRKKSSRRSSNSRRNK</sequence>
<dbReference type="AlphaFoldDB" id="A0A1V6C3W4"/>
<gene>
    <name evidence="1" type="primary">tabA</name>
    <name evidence="1" type="ORF">BWX89_01802</name>
</gene>
<dbReference type="PANTHER" id="PTHR34986">
    <property type="entry name" value="EVOLVED BETA-GALACTOSIDASE SUBUNIT BETA"/>
    <property type="match status" value="1"/>
</dbReference>
<name>A0A1V6C3W4_UNCT6</name>
<reference evidence="1" key="1">
    <citation type="submission" date="2017-02" db="EMBL/GenBank/DDBJ databases">
        <title>Delving into the versatile metabolic prowess of the omnipresent phylum Bacteroidetes.</title>
        <authorList>
            <person name="Nobu M.K."/>
            <person name="Mei R."/>
            <person name="Narihiro T."/>
            <person name="Kuroda K."/>
            <person name="Liu W.-T."/>
        </authorList>
    </citation>
    <scope>NUCLEOTIDE SEQUENCE</scope>
    <source>
        <strain evidence="1">ADurb.Bin131</strain>
    </source>
</reference>